<dbReference type="FunFam" id="3.40.50.620:FF:000045">
    <property type="entry name" value="Glutamate--tRNA ligase, mitochondrial"/>
    <property type="match status" value="1"/>
</dbReference>
<evidence type="ECO:0000256" key="5">
    <source>
        <dbReference type="ARBA" id="ARBA00022917"/>
    </source>
</evidence>
<dbReference type="EC" id="6.1.1.17" evidence="7"/>
<dbReference type="InterPro" id="IPR049940">
    <property type="entry name" value="GluQ/Sye"/>
</dbReference>
<dbReference type="STRING" id="1619013.UT41_C0001G0443"/>
<dbReference type="PRINTS" id="PR00987">
    <property type="entry name" value="TRNASYNTHGLU"/>
</dbReference>
<evidence type="ECO:0000256" key="1">
    <source>
        <dbReference type="ARBA" id="ARBA00007894"/>
    </source>
</evidence>
<gene>
    <name evidence="7" type="primary">gltX</name>
    <name evidence="10" type="ORF">UT41_C0001G0443</name>
</gene>
<proteinExistence type="inferred from homology"/>
<dbReference type="NCBIfam" id="TIGR00464">
    <property type="entry name" value="gltX_bact"/>
    <property type="match status" value="1"/>
</dbReference>
<dbReference type="Pfam" id="PF19269">
    <property type="entry name" value="Anticodon_2"/>
    <property type="match status" value="1"/>
</dbReference>
<dbReference type="GO" id="GO:0005829">
    <property type="term" value="C:cytosol"/>
    <property type="evidence" value="ECO:0007669"/>
    <property type="project" value="TreeGrafter"/>
</dbReference>
<feature type="binding site" evidence="7">
    <location>
        <position position="257"/>
    </location>
    <ligand>
        <name>ATP</name>
        <dbReference type="ChEBI" id="CHEBI:30616"/>
    </ligand>
</feature>
<dbReference type="CDD" id="cd00808">
    <property type="entry name" value="GluRS_core"/>
    <property type="match status" value="1"/>
</dbReference>
<evidence type="ECO:0000256" key="6">
    <source>
        <dbReference type="ARBA" id="ARBA00023146"/>
    </source>
</evidence>
<dbReference type="Pfam" id="PF00749">
    <property type="entry name" value="tRNA-synt_1c"/>
    <property type="match status" value="1"/>
</dbReference>
<evidence type="ECO:0000259" key="8">
    <source>
        <dbReference type="Pfam" id="PF00749"/>
    </source>
</evidence>
<dbReference type="GO" id="GO:0004818">
    <property type="term" value="F:glutamate-tRNA ligase activity"/>
    <property type="evidence" value="ECO:0007669"/>
    <property type="project" value="UniProtKB-UniRule"/>
</dbReference>
<dbReference type="InterPro" id="IPR045462">
    <property type="entry name" value="aa-tRNA-synth_I_cd-bd"/>
</dbReference>
<dbReference type="SUPFAM" id="SSF48163">
    <property type="entry name" value="An anticodon-binding domain of class I aminoacyl-tRNA synthetases"/>
    <property type="match status" value="1"/>
</dbReference>
<dbReference type="Gene3D" id="1.10.10.350">
    <property type="match status" value="1"/>
</dbReference>
<dbReference type="EMBL" id="LBWR01000001">
    <property type="protein sequence ID" value="KKR12899.1"/>
    <property type="molecule type" value="Genomic_DNA"/>
</dbReference>
<comment type="caution">
    <text evidence="7">Lacks conserved residue(s) required for the propagation of feature annotation.</text>
</comment>
<dbReference type="Gene3D" id="3.40.50.620">
    <property type="entry name" value="HUPs"/>
    <property type="match status" value="1"/>
</dbReference>
<dbReference type="AlphaFoldDB" id="A0A0G0N9N5"/>
<comment type="subcellular location">
    <subcellularLocation>
        <location evidence="7">Cytoplasm</location>
    </subcellularLocation>
</comment>
<dbReference type="GO" id="GO:0000049">
    <property type="term" value="F:tRNA binding"/>
    <property type="evidence" value="ECO:0007669"/>
    <property type="project" value="InterPro"/>
</dbReference>
<evidence type="ECO:0000313" key="10">
    <source>
        <dbReference type="EMBL" id="KKR12899.1"/>
    </source>
</evidence>
<evidence type="ECO:0000256" key="4">
    <source>
        <dbReference type="ARBA" id="ARBA00022840"/>
    </source>
</evidence>
<dbReference type="InterPro" id="IPR004527">
    <property type="entry name" value="Glu-tRNA-ligase_bac/mito"/>
</dbReference>
<comment type="subunit">
    <text evidence="7">Monomer.</text>
</comment>
<dbReference type="InterPro" id="IPR033910">
    <property type="entry name" value="GluRS_core"/>
</dbReference>
<feature type="short sequence motif" description="'KMSKS' region" evidence="7">
    <location>
        <begin position="254"/>
        <end position="258"/>
    </location>
</feature>
<dbReference type="InterPro" id="IPR020751">
    <property type="entry name" value="aa-tRNA-synth_I_codon-bd_sub2"/>
</dbReference>
<dbReference type="SUPFAM" id="SSF52374">
    <property type="entry name" value="Nucleotidylyl transferase"/>
    <property type="match status" value="1"/>
</dbReference>
<evidence type="ECO:0000256" key="2">
    <source>
        <dbReference type="ARBA" id="ARBA00022598"/>
    </source>
</evidence>
<accession>A0A0G0N9N5</accession>
<dbReference type="InterPro" id="IPR008925">
    <property type="entry name" value="aa_tRNA-synth_I_cd-bd_sf"/>
</dbReference>
<evidence type="ECO:0000256" key="7">
    <source>
        <dbReference type="HAMAP-Rule" id="MF_00022"/>
    </source>
</evidence>
<dbReference type="GO" id="GO:0005524">
    <property type="term" value="F:ATP binding"/>
    <property type="evidence" value="ECO:0007669"/>
    <property type="project" value="UniProtKB-UniRule"/>
</dbReference>
<comment type="similarity">
    <text evidence="1 7">Belongs to the class-I aminoacyl-tRNA synthetase family. Glutamate--tRNA ligase type 1 subfamily.</text>
</comment>
<evidence type="ECO:0000259" key="9">
    <source>
        <dbReference type="Pfam" id="PF19269"/>
    </source>
</evidence>
<reference evidence="10 11" key="1">
    <citation type="journal article" date="2015" name="Nature">
        <title>rRNA introns, odd ribosomes, and small enigmatic genomes across a large radiation of phyla.</title>
        <authorList>
            <person name="Brown C.T."/>
            <person name="Hug L.A."/>
            <person name="Thomas B.C."/>
            <person name="Sharon I."/>
            <person name="Castelle C.J."/>
            <person name="Singh A."/>
            <person name="Wilkins M.J."/>
            <person name="Williams K.H."/>
            <person name="Banfield J.F."/>
        </authorList>
    </citation>
    <scope>NUCLEOTIDE SEQUENCE [LARGE SCALE GENOMIC DNA]</scope>
</reference>
<comment type="catalytic activity">
    <reaction evidence="7">
        <text>tRNA(Glu) + L-glutamate + ATP = L-glutamyl-tRNA(Glu) + AMP + diphosphate</text>
        <dbReference type="Rhea" id="RHEA:23540"/>
        <dbReference type="Rhea" id="RHEA-COMP:9663"/>
        <dbReference type="Rhea" id="RHEA-COMP:9680"/>
        <dbReference type="ChEBI" id="CHEBI:29985"/>
        <dbReference type="ChEBI" id="CHEBI:30616"/>
        <dbReference type="ChEBI" id="CHEBI:33019"/>
        <dbReference type="ChEBI" id="CHEBI:78442"/>
        <dbReference type="ChEBI" id="CHEBI:78520"/>
        <dbReference type="ChEBI" id="CHEBI:456215"/>
        <dbReference type="EC" id="6.1.1.17"/>
    </reaction>
</comment>
<keyword evidence="3 7" id="KW-0547">Nucleotide-binding</keyword>
<protein>
    <recommendedName>
        <fullName evidence="7">Glutamate--tRNA ligase</fullName>
        <ecNumber evidence="7">6.1.1.17</ecNumber>
    </recommendedName>
    <alternativeName>
        <fullName evidence="7">Glutamyl-tRNA synthetase</fullName>
        <shortName evidence="7">GluRS</shortName>
    </alternativeName>
</protein>
<keyword evidence="6 7" id="KW-0030">Aminoacyl-tRNA synthetase</keyword>
<feature type="domain" description="Glutamyl/glutaminyl-tRNA synthetase class Ib catalytic" evidence="8">
    <location>
        <begin position="7"/>
        <end position="323"/>
    </location>
</feature>
<sequence>MSIPEPIRVRIAPSPTGLLHFGTARTALFNWLFARHAGGTFILRIEDTDTERSTKAFEEDIVTGLRWLGFDWDEGPDVGGPYGPYRQSERLPFYQKYLQQLLDEDKAYHCFCTKEQLDTDKQEMQQRGETPVYSGRCSALSKEDQAKHIANGDASVIRLRVPTEGAIEFHDIIRDTVSVQATLIGDIIIARSIDLPLFALAGVVDDYEMKISHVIRGEDHISNTPKQIAIARALGFPIPEYAHLPLILAPDRSKLSKRYIETSLNDFKTQGYLPNALVNFMAFIGWHPKDDTEVMLPDDLIRDFDMERVQKGGGIFNLEKLEWLNAQHIKRLSIDALVDAITPFIPTAWTTQSQVLRRAVEAEQDRLKRLTEFAESAEFFFAIAAYEPTLLAWKDAAAEVTKAHLQSVLQLLEPIDGAQFTKEGLESVLMPLADTKGRGDVLWPLRVALSGKKASPGPFEIMPALGKDETLRRIQMGIDKL</sequence>
<dbReference type="InterPro" id="IPR014729">
    <property type="entry name" value="Rossmann-like_a/b/a_fold"/>
</dbReference>
<keyword evidence="4 7" id="KW-0067">ATP-binding</keyword>
<keyword evidence="2 7" id="KW-0436">Ligase</keyword>
<dbReference type="PATRIC" id="fig|1619013.3.peg.457"/>
<evidence type="ECO:0000256" key="3">
    <source>
        <dbReference type="ARBA" id="ARBA00022741"/>
    </source>
</evidence>
<evidence type="ECO:0000313" key="11">
    <source>
        <dbReference type="Proteomes" id="UP000034665"/>
    </source>
</evidence>
<dbReference type="PANTHER" id="PTHR43311">
    <property type="entry name" value="GLUTAMATE--TRNA LIGASE"/>
    <property type="match status" value="1"/>
</dbReference>
<dbReference type="PANTHER" id="PTHR43311:SF2">
    <property type="entry name" value="GLUTAMATE--TRNA LIGASE, MITOCHONDRIAL-RELATED"/>
    <property type="match status" value="1"/>
</dbReference>
<keyword evidence="5 7" id="KW-0648">Protein biosynthesis</keyword>
<dbReference type="GO" id="GO:0008270">
    <property type="term" value="F:zinc ion binding"/>
    <property type="evidence" value="ECO:0007669"/>
    <property type="project" value="InterPro"/>
</dbReference>
<organism evidence="10 11">
    <name type="scientific">Candidatus Wolfebacteria bacterium GW2011_GWC2_39_22</name>
    <dbReference type="NCBI Taxonomy" id="1619013"/>
    <lineage>
        <taxon>Bacteria</taxon>
        <taxon>Candidatus Wolfeibacteriota</taxon>
    </lineage>
</organism>
<feature type="domain" description="Aminoacyl-tRNA synthetase class I anticodon-binding" evidence="9">
    <location>
        <begin position="337"/>
        <end position="478"/>
    </location>
</feature>
<dbReference type="Proteomes" id="UP000034665">
    <property type="component" value="Unassembled WGS sequence"/>
</dbReference>
<name>A0A0G0N9N5_9BACT</name>
<comment type="function">
    <text evidence="7">Catalyzes the attachment of glutamate to tRNA(Glu) in a two-step reaction: glutamate is first activated by ATP to form Glu-AMP and then transferred to the acceptor end of tRNA(Glu).</text>
</comment>
<dbReference type="InterPro" id="IPR000924">
    <property type="entry name" value="Glu/Gln-tRNA-synth"/>
</dbReference>
<dbReference type="HAMAP" id="MF_00022">
    <property type="entry name" value="Glu_tRNA_synth_type1"/>
    <property type="match status" value="1"/>
</dbReference>
<dbReference type="GO" id="GO:0006424">
    <property type="term" value="P:glutamyl-tRNA aminoacylation"/>
    <property type="evidence" value="ECO:0007669"/>
    <property type="project" value="UniProtKB-UniRule"/>
</dbReference>
<dbReference type="InterPro" id="IPR020058">
    <property type="entry name" value="Glu/Gln-tRNA-synth_Ib_cat-dom"/>
</dbReference>
<keyword evidence="7" id="KW-0963">Cytoplasm</keyword>
<comment type="caution">
    <text evidence="10">The sequence shown here is derived from an EMBL/GenBank/DDBJ whole genome shotgun (WGS) entry which is preliminary data.</text>
</comment>